<dbReference type="PANTHER" id="PTHR38340:SF1">
    <property type="entry name" value="S-LAYER PROTEIN"/>
    <property type="match status" value="1"/>
</dbReference>
<dbReference type="Pfam" id="PF00353">
    <property type="entry name" value="HemolysinCabind"/>
    <property type="match status" value="2"/>
</dbReference>
<dbReference type="InterPro" id="IPR028208">
    <property type="entry name" value="Effector_pro_NleD-like"/>
</dbReference>
<evidence type="ECO:0000313" key="5">
    <source>
        <dbReference type="EMBL" id="AIB38140.1"/>
    </source>
</evidence>
<feature type="compositionally biased region" description="Low complexity" evidence="4">
    <location>
        <begin position="479"/>
        <end position="491"/>
    </location>
</feature>
<evidence type="ECO:0000256" key="1">
    <source>
        <dbReference type="ARBA" id="ARBA00004613"/>
    </source>
</evidence>
<proteinExistence type="predicted"/>
<dbReference type="InterPro" id="IPR001343">
    <property type="entry name" value="Hemolysn_Ca-bd"/>
</dbReference>
<keyword evidence="2" id="KW-0964">Secreted</keyword>
<name>A0A1N7U0K4_9PSED</name>
<reference evidence="5 6" key="1">
    <citation type="submission" date="2014-05" db="EMBL/GenBank/DDBJ databases">
        <title>Pseudomonas simiae WCS417.</title>
        <authorList>
            <person name="Berendsen R.L."/>
        </authorList>
    </citation>
    <scope>NUCLEOTIDE SEQUENCE [LARGE SCALE GENOMIC DNA]</scope>
    <source>
        <strain evidence="5 6">WCS417</strain>
    </source>
</reference>
<sequence length="514" mass="54667">MTIAGQYELEINQITAQGFQIIHGAAWGQRPVPPSNNEHPDAQGSIEVLLHSSNQLTIERRVSADADQLIVTTQDHDDVIVLRKYVPESGAIHTIAVNRSHAALPSTTVTLEVNDAKYCIIPASRDQALVVITQGGSDVVQIDDRIENPVIVDTGEGNDFVISTAPLANISTGPGHDSVTVFQGSSHIETGPGDDMIQAKFDANITAYGGPGDDEIVAAGASFIDGGDGNDFIIGGHGHSILSGGPGDDHIEAGDATNVIFAGEGRNEVTLLKPDDMTYHSLLTELSIKFPTSSEEWDRLNAFAPGEPATGNLQVEPGNIQESGVTVVGSPQFVERINDDLRLLNTSPTGRQLLAVLQRAALESGIPVAINELSDTPSTRFSADPATRDGAFIENGHPGTPSYGGQIGFNTSDTRSHEPSIIALFHQLCHAYNHITGTRLHGFSEAAADGNQARIQVSNEELQALGLPTSAEPFDFDNDPATAPTTTNPEPFSENGLRRELGLPPRLLSEHYTL</sequence>
<dbReference type="GO" id="GO:0005576">
    <property type="term" value="C:extracellular region"/>
    <property type="evidence" value="ECO:0007669"/>
    <property type="project" value="UniProtKB-SubCell"/>
</dbReference>
<dbReference type="AlphaFoldDB" id="A0A1N7U0K4"/>
<keyword evidence="3" id="KW-0106">Calcium</keyword>
<dbReference type="PRINTS" id="PR00313">
    <property type="entry name" value="CABNDNGRPT"/>
</dbReference>
<evidence type="ECO:0000256" key="4">
    <source>
        <dbReference type="SAM" id="MobiDB-lite"/>
    </source>
</evidence>
<comment type="subcellular location">
    <subcellularLocation>
        <location evidence="1">Secreted</location>
    </subcellularLocation>
</comment>
<evidence type="ECO:0000313" key="6">
    <source>
        <dbReference type="Proteomes" id="UP000027308"/>
    </source>
</evidence>
<gene>
    <name evidence="5" type="ORF">PS417_21675</name>
</gene>
<dbReference type="InterPro" id="IPR011049">
    <property type="entry name" value="Serralysin-like_metalloprot_C"/>
</dbReference>
<dbReference type="Pfam" id="PF14891">
    <property type="entry name" value="Peptidase_M91"/>
    <property type="match status" value="1"/>
</dbReference>
<feature type="region of interest" description="Disordered" evidence="4">
    <location>
        <begin position="469"/>
        <end position="498"/>
    </location>
</feature>
<dbReference type="PANTHER" id="PTHR38340">
    <property type="entry name" value="S-LAYER PROTEIN"/>
    <property type="match status" value="1"/>
</dbReference>
<organism evidence="5 6">
    <name type="scientific">Pseudomonas simiae</name>
    <dbReference type="NCBI Taxonomy" id="321846"/>
    <lineage>
        <taxon>Bacteria</taxon>
        <taxon>Pseudomonadati</taxon>
        <taxon>Pseudomonadota</taxon>
        <taxon>Gammaproteobacteria</taxon>
        <taxon>Pseudomonadales</taxon>
        <taxon>Pseudomonadaceae</taxon>
        <taxon>Pseudomonas</taxon>
    </lineage>
</organism>
<evidence type="ECO:0008006" key="7">
    <source>
        <dbReference type="Google" id="ProtNLM"/>
    </source>
</evidence>
<evidence type="ECO:0000256" key="2">
    <source>
        <dbReference type="ARBA" id="ARBA00022525"/>
    </source>
</evidence>
<evidence type="ECO:0000256" key="3">
    <source>
        <dbReference type="ARBA" id="ARBA00022837"/>
    </source>
</evidence>
<dbReference type="OrthoDB" id="7020460at2"/>
<accession>A0A1N7U0K4</accession>
<dbReference type="InterPro" id="IPR050557">
    <property type="entry name" value="RTX_toxin/Mannuronan_C5-epim"/>
</dbReference>
<dbReference type="Gene3D" id="2.160.20.160">
    <property type="match status" value="1"/>
</dbReference>
<dbReference type="Proteomes" id="UP000027308">
    <property type="component" value="Chromosome"/>
</dbReference>
<dbReference type="GO" id="GO:0005509">
    <property type="term" value="F:calcium ion binding"/>
    <property type="evidence" value="ECO:0007669"/>
    <property type="project" value="InterPro"/>
</dbReference>
<dbReference type="SUPFAM" id="SSF51120">
    <property type="entry name" value="beta-Roll"/>
    <property type="match status" value="1"/>
</dbReference>
<dbReference type="eggNOG" id="COG2931">
    <property type="taxonomic scope" value="Bacteria"/>
</dbReference>
<protein>
    <recommendedName>
        <fullName evidence="7">Effector protein</fullName>
    </recommendedName>
</protein>
<dbReference type="RefSeq" id="WP_081489122.1">
    <property type="nucleotide sequence ID" value="NZ_CP007637.1"/>
</dbReference>
<dbReference type="EMBL" id="CP007637">
    <property type="protein sequence ID" value="AIB38140.1"/>
    <property type="molecule type" value="Genomic_DNA"/>
</dbReference>